<dbReference type="AlphaFoldDB" id="A0A3N4KXD0"/>
<evidence type="ECO:0000256" key="1">
    <source>
        <dbReference type="SAM" id="Phobius"/>
    </source>
</evidence>
<evidence type="ECO:0000313" key="3">
    <source>
        <dbReference type="Proteomes" id="UP000277580"/>
    </source>
</evidence>
<keyword evidence="3" id="KW-1185">Reference proteome</keyword>
<organism evidence="2 3">
    <name type="scientific">Morchella conica CCBAS932</name>
    <dbReference type="NCBI Taxonomy" id="1392247"/>
    <lineage>
        <taxon>Eukaryota</taxon>
        <taxon>Fungi</taxon>
        <taxon>Dikarya</taxon>
        <taxon>Ascomycota</taxon>
        <taxon>Pezizomycotina</taxon>
        <taxon>Pezizomycetes</taxon>
        <taxon>Pezizales</taxon>
        <taxon>Morchellaceae</taxon>
        <taxon>Morchella</taxon>
    </lineage>
</organism>
<sequence>MRWPLILRRERKKERKKEGRIRDGALILSHVEGQDLSCVFVFCQFQLPFPLVLSGCTIYHYPYYRYYYYYYYVLFDHLYSPLLLLISP</sequence>
<reference evidence="2 3" key="1">
    <citation type="journal article" date="2018" name="Nat. Ecol. Evol.">
        <title>Pezizomycetes genomes reveal the molecular basis of ectomycorrhizal truffle lifestyle.</title>
        <authorList>
            <person name="Murat C."/>
            <person name="Payen T."/>
            <person name="Noel B."/>
            <person name="Kuo A."/>
            <person name="Morin E."/>
            <person name="Chen J."/>
            <person name="Kohler A."/>
            <person name="Krizsan K."/>
            <person name="Balestrini R."/>
            <person name="Da Silva C."/>
            <person name="Montanini B."/>
            <person name="Hainaut M."/>
            <person name="Levati E."/>
            <person name="Barry K.W."/>
            <person name="Belfiori B."/>
            <person name="Cichocki N."/>
            <person name="Clum A."/>
            <person name="Dockter R.B."/>
            <person name="Fauchery L."/>
            <person name="Guy J."/>
            <person name="Iotti M."/>
            <person name="Le Tacon F."/>
            <person name="Lindquist E.A."/>
            <person name="Lipzen A."/>
            <person name="Malagnac F."/>
            <person name="Mello A."/>
            <person name="Molinier V."/>
            <person name="Miyauchi S."/>
            <person name="Poulain J."/>
            <person name="Riccioni C."/>
            <person name="Rubini A."/>
            <person name="Sitrit Y."/>
            <person name="Splivallo R."/>
            <person name="Traeger S."/>
            <person name="Wang M."/>
            <person name="Zifcakova L."/>
            <person name="Wipf D."/>
            <person name="Zambonelli A."/>
            <person name="Paolocci F."/>
            <person name="Nowrousian M."/>
            <person name="Ottonello S."/>
            <person name="Baldrian P."/>
            <person name="Spatafora J.W."/>
            <person name="Henrissat B."/>
            <person name="Nagy L.G."/>
            <person name="Aury J.M."/>
            <person name="Wincker P."/>
            <person name="Grigoriev I.V."/>
            <person name="Bonfante P."/>
            <person name="Martin F.M."/>
        </authorList>
    </citation>
    <scope>NUCLEOTIDE SEQUENCE [LARGE SCALE GENOMIC DNA]</scope>
    <source>
        <strain evidence="2 3">CCBAS932</strain>
    </source>
</reference>
<dbReference type="EMBL" id="ML119125">
    <property type="protein sequence ID" value="RPB13001.1"/>
    <property type="molecule type" value="Genomic_DNA"/>
</dbReference>
<keyword evidence="1" id="KW-0812">Transmembrane</keyword>
<dbReference type="Proteomes" id="UP000277580">
    <property type="component" value="Unassembled WGS sequence"/>
</dbReference>
<proteinExistence type="predicted"/>
<name>A0A3N4KXD0_9PEZI</name>
<protein>
    <submittedName>
        <fullName evidence="2">Uncharacterized protein</fullName>
    </submittedName>
</protein>
<gene>
    <name evidence="2" type="ORF">P167DRAFT_140295</name>
</gene>
<dbReference type="InParanoid" id="A0A3N4KXD0"/>
<keyword evidence="1" id="KW-0472">Membrane</keyword>
<accession>A0A3N4KXD0</accession>
<evidence type="ECO:0000313" key="2">
    <source>
        <dbReference type="EMBL" id="RPB13001.1"/>
    </source>
</evidence>
<keyword evidence="1" id="KW-1133">Transmembrane helix</keyword>
<feature type="transmembrane region" description="Helical" evidence="1">
    <location>
        <begin position="67"/>
        <end position="86"/>
    </location>
</feature>